<proteinExistence type="predicted"/>
<name>A0ACC3NQ40_9PEZI</name>
<protein>
    <submittedName>
        <fullName evidence="1">Uncharacterized protein</fullName>
    </submittedName>
</protein>
<evidence type="ECO:0000313" key="1">
    <source>
        <dbReference type="EMBL" id="KAK3720103.1"/>
    </source>
</evidence>
<reference evidence="1" key="1">
    <citation type="submission" date="2023-07" db="EMBL/GenBank/DDBJ databases">
        <title>Black Yeasts Isolated from many extreme environments.</title>
        <authorList>
            <person name="Coleine C."/>
            <person name="Stajich J.E."/>
            <person name="Selbmann L."/>
        </authorList>
    </citation>
    <scope>NUCLEOTIDE SEQUENCE</scope>
    <source>
        <strain evidence="1">CCFEE 5714</strain>
    </source>
</reference>
<keyword evidence="2" id="KW-1185">Reference proteome</keyword>
<gene>
    <name evidence="1" type="ORF">LTR37_003926</name>
</gene>
<organism evidence="1 2">
    <name type="scientific">Vermiconidia calcicola</name>
    <dbReference type="NCBI Taxonomy" id="1690605"/>
    <lineage>
        <taxon>Eukaryota</taxon>
        <taxon>Fungi</taxon>
        <taxon>Dikarya</taxon>
        <taxon>Ascomycota</taxon>
        <taxon>Pezizomycotina</taxon>
        <taxon>Dothideomycetes</taxon>
        <taxon>Dothideomycetidae</taxon>
        <taxon>Mycosphaerellales</taxon>
        <taxon>Extremaceae</taxon>
        <taxon>Vermiconidia</taxon>
    </lineage>
</organism>
<sequence length="200" mass="23193">MPAYVIYINGWPGVGKLTVARQFQKLMPGSQVLHNHELIDPVEKRHPRGSARYQMKRAEYRQARLKPIMQDPKLKDTVFIFTDSQTEHSECVGDYTDLGLGERGRRIYSVVLHCEMEENMRRLAMAGRGGILNGKLTDVEVLKQYRSRGSILRFGDDDEVEMDVTDIEPEEAARRVYEFVERREREGRSEVDWDGPDYSI</sequence>
<accession>A0ACC3NQ40</accession>
<dbReference type="Proteomes" id="UP001281147">
    <property type="component" value="Unassembled WGS sequence"/>
</dbReference>
<comment type="caution">
    <text evidence="1">The sequence shown here is derived from an EMBL/GenBank/DDBJ whole genome shotgun (WGS) entry which is preliminary data.</text>
</comment>
<dbReference type="EMBL" id="JAUTXU010000023">
    <property type="protein sequence ID" value="KAK3720103.1"/>
    <property type="molecule type" value="Genomic_DNA"/>
</dbReference>
<evidence type="ECO:0000313" key="2">
    <source>
        <dbReference type="Proteomes" id="UP001281147"/>
    </source>
</evidence>